<dbReference type="SUPFAM" id="SSF53850">
    <property type="entry name" value="Periplasmic binding protein-like II"/>
    <property type="match status" value="1"/>
</dbReference>
<dbReference type="AlphaFoldDB" id="A0AAX3M1F6"/>
<sequence length="443" mass="47907">MSWKKRLSVLSAAALLTVFTLSGCGSSNDSASGTASTGTTASSGKGLTGDFEVQYFVGGYGDAWWKKVVEEFQTANPDLKIKVSAGPKINDQMKPRWIGGNPPDFVYIDGAGLNARQMIEDGQLEDLTEWYKTAKTVDGDLISESLTQAPEDYDGKTYNIPLALSSWGIFWDQKLFADNNWKAPTDFDSFISVSKEIKAKGITPFIHTGIYPYYINNSILYPAMVSANNDDFSILQKIAANDPEAFKSPAIMTALNQIVTMRDDGIIDPAAVQLNHTDSQMLFLQHKDAFIANGLWMPNEMSKDVPEGFDFGFMPSITQKPGGKSIAVTSTATVGVASKAKNKEAAYAFIQFIFAKKQASQWAELSGAPSNIKGDISASNAPAFVKQAAEYLNSKDTIVVPTITFNADVEKAMNDATVALTIGTIDPNGWIERVSAAAQKAAN</sequence>
<dbReference type="Proteomes" id="UP001220509">
    <property type="component" value="Chromosome"/>
</dbReference>
<keyword evidence="1" id="KW-0732">Signal</keyword>
<protein>
    <submittedName>
        <fullName evidence="2">Extracellular solute-binding protein</fullName>
    </submittedName>
</protein>
<evidence type="ECO:0000256" key="1">
    <source>
        <dbReference type="SAM" id="SignalP"/>
    </source>
</evidence>
<dbReference type="KEGG" id="pka:PQ456_18925"/>
<evidence type="ECO:0000313" key="3">
    <source>
        <dbReference type="Proteomes" id="UP001220509"/>
    </source>
</evidence>
<feature type="chain" id="PRO_5043354327" evidence="1">
    <location>
        <begin position="23"/>
        <end position="443"/>
    </location>
</feature>
<dbReference type="PANTHER" id="PTHR43649">
    <property type="entry name" value="ARABINOSE-BINDING PROTEIN-RELATED"/>
    <property type="match status" value="1"/>
</dbReference>
<keyword evidence="3" id="KW-1185">Reference proteome</keyword>
<proteinExistence type="predicted"/>
<name>A0AAX3M1F6_9BACL</name>
<dbReference type="InterPro" id="IPR006059">
    <property type="entry name" value="SBP"/>
</dbReference>
<dbReference type="Pfam" id="PF01547">
    <property type="entry name" value="SBP_bac_1"/>
    <property type="match status" value="1"/>
</dbReference>
<feature type="signal peptide" evidence="1">
    <location>
        <begin position="1"/>
        <end position="22"/>
    </location>
</feature>
<dbReference type="InterPro" id="IPR050490">
    <property type="entry name" value="Bact_solute-bd_prot1"/>
</dbReference>
<dbReference type="EMBL" id="CP117416">
    <property type="protein sequence ID" value="WCT55213.1"/>
    <property type="molecule type" value="Genomic_DNA"/>
</dbReference>
<dbReference type="PROSITE" id="PS51257">
    <property type="entry name" value="PROKAR_LIPOPROTEIN"/>
    <property type="match status" value="1"/>
</dbReference>
<organism evidence="2 3">
    <name type="scientific">Paenibacillus kyungheensis</name>
    <dbReference type="NCBI Taxonomy" id="1452732"/>
    <lineage>
        <taxon>Bacteria</taxon>
        <taxon>Bacillati</taxon>
        <taxon>Bacillota</taxon>
        <taxon>Bacilli</taxon>
        <taxon>Bacillales</taxon>
        <taxon>Paenibacillaceae</taxon>
        <taxon>Paenibacillus</taxon>
    </lineage>
</organism>
<dbReference type="RefSeq" id="WP_273613648.1">
    <property type="nucleotide sequence ID" value="NZ_CP117416.1"/>
</dbReference>
<reference evidence="2 3" key="1">
    <citation type="submission" date="2023-02" db="EMBL/GenBank/DDBJ databases">
        <title>Genome sequence of Paenibacillus kyungheensis KACC 18744.</title>
        <authorList>
            <person name="Kim S."/>
            <person name="Heo J."/>
            <person name="Kwon S.-W."/>
        </authorList>
    </citation>
    <scope>NUCLEOTIDE SEQUENCE [LARGE SCALE GENOMIC DNA]</scope>
    <source>
        <strain evidence="2 3">KACC 18744</strain>
    </source>
</reference>
<dbReference type="PANTHER" id="PTHR43649:SF12">
    <property type="entry name" value="DIACETYLCHITOBIOSE BINDING PROTEIN DASA"/>
    <property type="match status" value="1"/>
</dbReference>
<evidence type="ECO:0000313" key="2">
    <source>
        <dbReference type="EMBL" id="WCT55213.1"/>
    </source>
</evidence>
<accession>A0AAX3M1F6</accession>
<dbReference type="Gene3D" id="3.40.190.10">
    <property type="entry name" value="Periplasmic binding protein-like II"/>
    <property type="match status" value="2"/>
</dbReference>
<gene>
    <name evidence="2" type="ORF">PQ456_18925</name>
</gene>